<feature type="region of interest" description="Disordered" evidence="1">
    <location>
        <begin position="134"/>
        <end position="157"/>
    </location>
</feature>
<dbReference type="AlphaFoldDB" id="A0A4Y7PIB9"/>
<feature type="compositionally biased region" description="Basic and acidic residues" evidence="1">
    <location>
        <begin position="21"/>
        <end position="38"/>
    </location>
</feature>
<dbReference type="EMBL" id="ML170285">
    <property type="protein sequence ID" value="TDL15224.1"/>
    <property type="molecule type" value="Genomic_DNA"/>
</dbReference>
<evidence type="ECO:0000256" key="1">
    <source>
        <dbReference type="SAM" id="MobiDB-lite"/>
    </source>
</evidence>
<keyword evidence="3" id="KW-1185">Reference proteome</keyword>
<evidence type="ECO:0000313" key="2">
    <source>
        <dbReference type="EMBL" id="TDL15224.1"/>
    </source>
</evidence>
<feature type="compositionally biased region" description="Acidic residues" evidence="1">
    <location>
        <begin position="59"/>
        <end position="69"/>
    </location>
</feature>
<accession>A0A4Y7PIB9</accession>
<feature type="compositionally biased region" description="Polar residues" evidence="1">
    <location>
        <begin position="232"/>
        <end position="242"/>
    </location>
</feature>
<feature type="region of interest" description="Disordered" evidence="1">
    <location>
        <begin position="232"/>
        <end position="261"/>
    </location>
</feature>
<sequence length="277" mass="30741">MDLTPRPLNAAKAIPHPSSTEAEHIRRRERYAERKKELGSSIRTSRTRHNQNVDAREESVEEESAEEESVTAGTVRPRQRNVQLSNNPLKRQRIYRPEDAPGDAPEFAQSGHSCTDAVVIYTEPDSYAAGEFARRTSDPWHPSSEYGDTSEPEPGAPARLFPHFNSDDCPGAGMPMYSMNHPATRGEECSVASGDVDHEMDGHEVHAVGSVDGAEKDSLQYQIPMFAVNPISHSEASASRGSKIQRHEERAKKAAVAVRRSTRKQTVLVTQRFKADQ</sequence>
<organism evidence="2 3">
    <name type="scientific">Rickenella mellea</name>
    <dbReference type="NCBI Taxonomy" id="50990"/>
    <lineage>
        <taxon>Eukaryota</taxon>
        <taxon>Fungi</taxon>
        <taxon>Dikarya</taxon>
        <taxon>Basidiomycota</taxon>
        <taxon>Agaricomycotina</taxon>
        <taxon>Agaricomycetes</taxon>
        <taxon>Hymenochaetales</taxon>
        <taxon>Rickenellaceae</taxon>
        <taxon>Rickenella</taxon>
    </lineage>
</organism>
<feature type="region of interest" description="Disordered" evidence="1">
    <location>
        <begin position="1"/>
        <end position="111"/>
    </location>
</feature>
<proteinExistence type="predicted"/>
<evidence type="ECO:0000313" key="3">
    <source>
        <dbReference type="Proteomes" id="UP000294933"/>
    </source>
</evidence>
<reference evidence="2 3" key="1">
    <citation type="submission" date="2018-06" db="EMBL/GenBank/DDBJ databases">
        <title>A transcriptomic atlas of mushroom development highlights an independent origin of complex multicellularity.</title>
        <authorList>
            <consortium name="DOE Joint Genome Institute"/>
            <person name="Krizsan K."/>
            <person name="Almasi E."/>
            <person name="Merenyi Z."/>
            <person name="Sahu N."/>
            <person name="Viragh M."/>
            <person name="Koszo T."/>
            <person name="Mondo S."/>
            <person name="Kiss B."/>
            <person name="Balint B."/>
            <person name="Kues U."/>
            <person name="Barry K."/>
            <person name="Hegedus J.C."/>
            <person name="Henrissat B."/>
            <person name="Johnson J."/>
            <person name="Lipzen A."/>
            <person name="Ohm R."/>
            <person name="Nagy I."/>
            <person name="Pangilinan J."/>
            <person name="Yan J."/>
            <person name="Xiong Y."/>
            <person name="Grigoriev I.V."/>
            <person name="Hibbett D.S."/>
            <person name="Nagy L.G."/>
        </authorList>
    </citation>
    <scope>NUCLEOTIDE SEQUENCE [LARGE SCALE GENOMIC DNA]</scope>
    <source>
        <strain evidence="2 3">SZMC22713</strain>
    </source>
</reference>
<dbReference type="VEuPathDB" id="FungiDB:BD410DRAFT_845388"/>
<gene>
    <name evidence="2" type="ORF">BD410DRAFT_845388</name>
</gene>
<name>A0A4Y7PIB9_9AGAM</name>
<dbReference type="Proteomes" id="UP000294933">
    <property type="component" value="Unassembled WGS sequence"/>
</dbReference>
<protein>
    <submittedName>
        <fullName evidence="2">Uncharacterized protein</fullName>
    </submittedName>
</protein>
<feature type="compositionally biased region" description="Polar residues" evidence="1">
    <location>
        <begin position="80"/>
        <end position="89"/>
    </location>
</feature>